<evidence type="ECO:0000256" key="5">
    <source>
        <dbReference type="ARBA" id="ARBA00020497"/>
    </source>
</evidence>
<evidence type="ECO:0000256" key="14">
    <source>
        <dbReference type="ARBA" id="ARBA00030453"/>
    </source>
</evidence>
<evidence type="ECO:0000256" key="6">
    <source>
        <dbReference type="ARBA" id="ARBA00022454"/>
    </source>
</evidence>
<feature type="region of interest" description="Disordered" evidence="15">
    <location>
        <begin position="1"/>
        <end position="42"/>
    </location>
</feature>
<accession>A0A9Q3HIR7</accession>
<evidence type="ECO:0000256" key="10">
    <source>
        <dbReference type="ARBA" id="ARBA00022838"/>
    </source>
</evidence>
<dbReference type="EMBL" id="AVOT02019417">
    <property type="protein sequence ID" value="MBW0506933.1"/>
    <property type="molecule type" value="Genomic_DNA"/>
</dbReference>
<organism evidence="16 17">
    <name type="scientific">Austropuccinia psidii MF-1</name>
    <dbReference type="NCBI Taxonomy" id="1389203"/>
    <lineage>
        <taxon>Eukaryota</taxon>
        <taxon>Fungi</taxon>
        <taxon>Dikarya</taxon>
        <taxon>Basidiomycota</taxon>
        <taxon>Pucciniomycotina</taxon>
        <taxon>Pucciniomycetes</taxon>
        <taxon>Pucciniales</taxon>
        <taxon>Sphaerophragmiaceae</taxon>
        <taxon>Austropuccinia</taxon>
    </lineage>
</organism>
<dbReference type="GO" id="GO:0042729">
    <property type="term" value="C:DASH complex"/>
    <property type="evidence" value="ECO:0007669"/>
    <property type="project" value="InterPro"/>
</dbReference>
<protein>
    <recommendedName>
        <fullName evidence="5">DASH complex subunit DAM1</fullName>
    </recommendedName>
    <alternativeName>
        <fullName evidence="14">Outer kinetochore protein DAM1</fullName>
    </alternativeName>
</protein>
<dbReference type="Pfam" id="PF08653">
    <property type="entry name" value="DASH_Dam1"/>
    <property type="match status" value="1"/>
</dbReference>
<keyword evidence="10" id="KW-0995">Kinetochore</keyword>
<evidence type="ECO:0000256" key="2">
    <source>
        <dbReference type="ARBA" id="ARBA00004186"/>
    </source>
</evidence>
<evidence type="ECO:0000256" key="3">
    <source>
        <dbReference type="ARBA" id="ARBA00004629"/>
    </source>
</evidence>
<evidence type="ECO:0000313" key="16">
    <source>
        <dbReference type="EMBL" id="MBW0506933.1"/>
    </source>
</evidence>
<reference evidence="16" key="1">
    <citation type="submission" date="2021-03" db="EMBL/GenBank/DDBJ databases">
        <title>Draft genome sequence of rust myrtle Austropuccinia psidii MF-1, a brazilian biotype.</title>
        <authorList>
            <person name="Quecine M.C."/>
            <person name="Pachon D.M.R."/>
            <person name="Bonatelli M.L."/>
            <person name="Correr F.H."/>
            <person name="Franceschini L.M."/>
            <person name="Leite T.F."/>
            <person name="Margarido G.R.A."/>
            <person name="Almeida C.A."/>
            <person name="Ferrarezi J.A."/>
            <person name="Labate C.A."/>
        </authorList>
    </citation>
    <scope>NUCLEOTIDE SEQUENCE</scope>
    <source>
        <strain evidence="16">MF-1</strain>
    </source>
</reference>
<dbReference type="PANTHER" id="PTHR28113:SF1">
    <property type="entry name" value="DASH COMPLEX SUBUNIT DAM1"/>
    <property type="match status" value="1"/>
</dbReference>
<keyword evidence="7" id="KW-0963">Cytoplasm</keyword>
<evidence type="ECO:0000256" key="9">
    <source>
        <dbReference type="ARBA" id="ARBA00022829"/>
    </source>
</evidence>
<keyword evidence="8" id="KW-0493">Microtubule</keyword>
<proteinExistence type="inferred from homology"/>
<comment type="caution">
    <text evidence="16">The sequence shown here is derived from an EMBL/GenBank/DDBJ whole genome shotgun (WGS) entry which is preliminary data.</text>
</comment>
<evidence type="ECO:0000256" key="15">
    <source>
        <dbReference type="SAM" id="MobiDB-lite"/>
    </source>
</evidence>
<dbReference type="InterPro" id="IPR013962">
    <property type="entry name" value="DASH_Dam1"/>
</dbReference>
<dbReference type="GO" id="GO:1990758">
    <property type="term" value="P:mitotic sister chromatid biorientation"/>
    <property type="evidence" value="ECO:0007669"/>
    <property type="project" value="TreeGrafter"/>
</dbReference>
<keyword evidence="9" id="KW-0159">Chromosome partition</keyword>
<evidence type="ECO:0000256" key="4">
    <source>
        <dbReference type="ARBA" id="ARBA00010073"/>
    </source>
</evidence>
<sequence length="274" mass="31220">MNDDHHHQSKRQKRNTQAPKTPLKRVSRNSLRSQALSTNSSKNSPVIDQLATIFKDLDQSFTTLVRNIADLNDISNTLNSFNEAFASFLFGLRVNVYLNDFNEAPRSSSFKKFHQQIETENLINVEPGATNELKNTTKPAETIPKQDQTSSQQEEKQPQQRKKTVNKQLAKAQLKKSIQPILNQLPLKYKEDLTHKAEMESVLIQLKSNQINNGDQAVGLSLNQLQVLEPHLKLHRIRDCVTTLTLAKKVIKFNNPNLSNSHPHKDAVLYKLKD</sequence>
<keyword evidence="6" id="KW-0158">Chromosome</keyword>
<evidence type="ECO:0000256" key="12">
    <source>
        <dbReference type="ARBA" id="ARBA00023242"/>
    </source>
</evidence>
<evidence type="ECO:0000256" key="11">
    <source>
        <dbReference type="ARBA" id="ARBA00023212"/>
    </source>
</evidence>
<dbReference type="OrthoDB" id="5586015at2759"/>
<keyword evidence="11" id="KW-0206">Cytoskeleton</keyword>
<dbReference type="GO" id="GO:1990537">
    <property type="term" value="C:mitotic spindle polar microtubule"/>
    <property type="evidence" value="ECO:0007669"/>
    <property type="project" value="TreeGrafter"/>
</dbReference>
<dbReference type="PANTHER" id="PTHR28113">
    <property type="entry name" value="DASH COMPLEX SUBUNIT DAM1"/>
    <property type="match status" value="1"/>
</dbReference>
<comment type="similarity">
    <text evidence="4">Belongs to the DASH complex DAM1 family.</text>
</comment>
<keyword evidence="12" id="KW-0539">Nucleus</keyword>
<evidence type="ECO:0000256" key="8">
    <source>
        <dbReference type="ARBA" id="ARBA00022701"/>
    </source>
</evidence>
<evidence type="ECO:0000256" key="1">
    <source>
        <dbReference type="ARBA" id="ARBA00004123"/>
    </source>
</evidence>
<evidence type="ECO:0000256" key="7">
    <source>
        <dbReference type="ARBA" id="ARBA00022490"/>
    </source>
</evidence>
<keyword evidence="17" id="KW-1185">Reference proteome</keyword>
<dbReference type="Proteomes" id="UP000765509">
    <property type="component" value="Unassembled WGS sequence"/>
</dbReference>
<evidence type="ECO:0000256" key="13">
    <source>
        <dbReference type="ARBA" id="ARBA00023328"/>
    </source>
</evidence>
<name>A0A9Q3HIR7_9BASI</name>
<dbReference type="GO" id="GO:0044732">
    <property type="term" value="C:mitotic spindle pole body"/>
    <property type="evidence" value="ECO:0007669"/>
    <property type="project" value="TreeGrafter"/>
</dbReference>
<keyword evidence="13" id="KW-0137">Centromere</keyword>
<comment type="subcellular location">
    <subcellularLocation>
        <location evidence="3">Chromosome</location>
        <location evidence="3">Centromere</location>
        <location evidence="3">Kinetochore</location>
    </subcellularLocation>
    <subcellularLocation>
        <location evidence="2">Cytoplasm</location>
        <location evidence="2">Cytoskeleton</location>
        <location evidence="2">Spindle</location>
    </subcellularLocation>
    <subcellularLocation>
        <location evidence="1">Nucleus</location>
    </subcellularLocation>
</comment>
<feature type="region of interest" description="Disordered" evidence="15">
    <location>
        <begin position="126"/>
        <end position="168"/>
    </location>
</feature>
<feature type="compositionally biased region" description="Polar residues" evidence="15">
    <location>
        <begin position="28"/>
        <end position="42"/>
    </location>
</feature>
<evidence type="ECO:0000313" key="17">
    <source>
        <dbReference type="Proteomes" id="UP000765509"/>
    </source>
</evidence>
<gene>
    <name evidence="16" type="ORF">O181_046648</name>
</gene>
<dbReference type="AlphaFoldDB" id="A0A9Q3HIR7"/>